<evidence type="ECO:0000256" key="8">
    <source>
        <dbReference type="HAMAP-Rule" id="MF_00473"/>
    </source>
</evidence>
<dbReference type="PRINTS" id="PR00662">
    <property type="entry name" value="G6PISOMERASE"/>
</dbReference>
<dbReference type="InterPro" id="IPR046348">
    <property type="entry name" value="SIS_dom_sf"/>
</dbReference>
<comment type="caution">
    <text evidence="10">The sequence shown here is derived from an EMBL/GenBank/DDBJ whole genome shotgun (WGS) entry which is preliminary data.</text>
</comment>
<keyword evidence="6 8" id="KW-0413">Isomerase</keyword>
<gene>
    <name evidence="8" type="primary">pgi</name>
    <name evidence="10" type="ORF">IAC52_04190</name>
</gene>
<evidence type="ECO:0000256" key="6">
    <source>
        <dbReference type="ARBA" id="ARBA00023235"/>
    </source>
</evidence>
<dbReference type="GO" id="GO:0097367">
    <property type="term" value="F:carbohydrate derivative binding"/>
    <property type="evidence" value="ECO:0007669"/>
    <property type="project" value="InterPro"/>
</dbReference>
<sequence length="424" mass="47276">MIKTDLSHLQLKETVESYAEKVKSINKMIDEKTGEGNDFLGWANYPYTYDKEEFARIKKDAEYIRNNFDILVVCGIGGSYLGARAAIDALNGIHPTNKVEIIYMGQTFAASYVKQVLDYLKGKKFAINVISKSGTTTETAVAFRLLRELLESQVGKEEAAKAIFATTDKEKGALLELCKKYGYERYVLPDDVGGRYSVFTAVGLLPMAVAGIDIDAFMEGAKEEKDELDNGEINEAYKYAVARHILYKSGYAVEMFVTYEPRFVQLGEWWKQLFGESEGKDGTGLLPDSATFTTDLHSLGQFIQQGSKVLFESILNIVHPESDVAIPGDPDNLDGLNYLEGKTLDYVSKKAMEGTIDAHVNSGKVPNIVVDVEKMDAKHLGAIMYFYMRACAMSAYLNKINPFNQPGVEIYKKNMFHLLGKPGY</sequence>
<dbReference type="GO" id="GO:0051156">
    <property type="term" value="P:glucose 6-phosphate metabolic process"/>
    <property type="evidence" value="ECO:0007669"/>
    <property type="project" value="TreeGrafter"/>
</dbReference>
<dbReference type="HAMAP" id="MF_00473">
    <property type="entry name" value="G6P_isomerase"/>
    <property type="match status" value="1"/>
</dbReference>
<comment type="subcellular location">
    <subcellularLocation>
        <location evidence="8">Cytoplasm</location>
    </subcellularLocation>
</comment>
<reference evidence="10" key="1">
    <citation type="submission" date="2020-10" db="EMBL/GenBank/DDBJ databases">
        <authorList>
            <person name="Gilroy R."/>
        </authorList>
    </citation>
    <scope>NUCLEOTIDE SEQUENCE</scope>
    <source>
        <strain evidence="10">ChiGjej1B1-22543</strain>
    </source>
</reference>
<dbReference type="PANTHER" id="PTHR11469:SF1">
    <property type="entry name" value="GLUCOSE-6-PHOSPHATE ISOMERASE"/>
    <property type="match status" value="1"/>
</dbReference>
<dbReference type="GO" id="GO:0005829">
    <property type="term" value="C:cytosol"/>
    <property type="evidence" value="ECO:0007669"/>
    <property type="project" value="TreeGrafter"/>
</dbReference>
<dbReference type="PROSITE" id="PS00765">
    <property type="entry name" value="P_GLUCOSE_ISOMERASE_1"/>
    <property type="match status" value="1"/>
</dbReference>
<evidence type="ECO:0000256" key="9">
    <source>
        <dbReference type="RuleBase" id="RU000612"/>
    </source>
</evidence>
<name>A0A9D1LP77_9FIRM</name>
<dbReference type="EC" id="5.3.1.9" evidence="8"/>
<dbReference type="FunFam" id="3.40.50.10490:FF:000016">
    <property type="entry name" value="Glucose-6-phosphate isomerase"/>
    <property type="match status" value="1"/>
</dbReference>
<dbReference type="EMBL" id="DVMV01000032">
    <property type="protein sequence ID" value="HIU45478.1"/>
    <property type="molecule type" value="Genomic_DNA"/>
</dbReference>
<dbReference type="Proteomes" id="UP000824070">
    <property type="component" value="Unassembled WGS sequence"/>
</dbReference>
<evidence type="ECO:0000256" key="4">
    <source>
        <dbReference type="ARBA" id="ARBA00022490"/>
    </source>
</evidence>
<dbReference type="PANTHER" id="PTHR11469">
    <property type="entry name" value="GLUCOSE-6-PHOSPHATE ISOMERASE"/>
    <property type="match status" value="1"/>
</dbReference>
<accession>A0A9D1LP77</accession>
<dbReference type="CDD" id="cd05015">
    <property type="entry name" value="SIS_PGI_1"/>
    <property type="match status" value="1"/>
</dbReference>
<dbReference type="InterPro" id="IPR035476">
    <property type="entry name" value="SIS_PGI_1"/>
</dbReference>
<dbReference type="Pfam" id="PF00342">
    <property type="entry name" value="PGI"/>
    <property type="match status" value="1"/>
</dbReference>
<organism evidence="10 11">
    <name type="scientific">Candidatus Alloenteromonas pullicola</name>
    <dbReference type="NCBI Taxonomy" id="2840784"/>
    <lineage>
        <taxon>Bacteria</taxon>
        <taxon>Bacillati</taxon>
        <taxon>Bacillota</taxon>
        <taxon>Bacillota incertae sedis</taxon>
        <taxon>Candidatus Alloenteromonas</taxon>
    </lineage>
</organism>
<reference evidence="10" key="2">
    <citation type="journal article" date="2021" name="PeerJ">
        <title>Extensive microbial diversity within the chicken gut microbiome revealed by metagenomics and culture.</title>
        <authorList>
            <person name="Gilroy R."/>
            <person name="Ravi A."/>
            <person name="Getino M."/>
            <person name="Pursley I."/>
            <person name="Horton D.L."/>
            <person name="Alikhan N.F."/>
            <person name="Baker D."/>
            <person name="Gharbi K."/>
            <person name="Hall N."/>
            <person name="Watson M."/>
            <person name="Adriaenssens E.M."/>
            <person name="Foster-Nyarko E."/>
            <person name="Jarju S."/>
            <person name="Secka A."/>
            <person name="Antonio M."/>
            <person name="Oren A."/>
            <person name="Chaudhuri R.R."/>
            <person name="La Ragione R."/>
            <person name="Hildebrand F."/>
            <person name="Pallen M.J."/>
        </authorList>
    </citation>
    <scope>NUCLEOTIDE SEQUENCE</scope>
    <source>
        <strain evidence="10">ChiGjej1B1-22543</strain>
    </source>
</reference>
<proteinExistence type="inferred from homology"/>
<evidence type="ECO:0000313" key="10">
    <source>
        <dbReference type="EMBL" id="HIU45478.1"/>
    </source>
</evidence>
<dbReference type="SUPFAM" id="SSF53697">
    <property type="entry name" value="SIS domain"/>
    <property type="match status" value="1"/>
</dbReference>
<dbReference type="InterPro" id="IPR001672">
    <property type="entry name" value="G6P_Isomerase"/>
</dbReference>
<comment type="pathway">
    <text evidence="8">Carbohydrate biosynthesis; gluconeogenesis.</text>
</comment>
<dbReference type="NCBIfam" id="NF010697">
    <property type="entry name" value="PRK14097.1"/>
    <property type="match status" value="1"/>
</dbReference>
<evidence type="ECO:0000256" key="2">
    <source>
        <dbReference type="ARBA" id="ARBA00006604"/>
    </source>
</evidence>
<evidence type="ECO:0000256" key="5">
    <source>
        <dbReference type="ARBA" id="ARBA00023152"/>
    </source>
</evidence>
<evidence type="ECO:0000256" key="1">
    <source>
        <dbReference type="ARBA" id="ARBA00004926"/>
    </source>
</evidence>
<dbReference type="InterPro" id="IPR035482">
    <property type="entry name" value="SIS_PGI_2"/>
</dbReference>
<dbReference type="PROSITE" id="PS51463">
    <property type="entry name" value="P_GLUCOSE_ISOMERASE_3"/>
    <property type="match status" value="1"/>
</dbReference>
<evidence type="ECO:0000313" key="11">
    <source>
        <dbReference type="Proteomes" id="UP000824070"/>
    </source>
</evidence>
<keyword evidence="5 8" id="KW-0324">Glycolysis</keyword>
<keyword evidence="4 8" id="KW-0963">Cytoplasm</keyword>
<comment type="catalytic activity">
    <reaction evidence="7 8 9">
        <text>alpha-D-glucose 6-phosphate = beta-D-fructose 6-phosphate</text>
        <dbReference type="Rhea" id="RHEA:11816"/>
        <dbReference type="ChEBI" id="CHEBI:57634"/>
        <dbReference type="ChEBI" id="CHEBI:58225"/>
        <dbReference type="EC" id="5.3.1.9"/>
    </reaction>
</comment>
<feature type="active site" description="Proton donor" evidence="8">
    <location>
        <position position="276"/>
    </location>
</feature>
<evidence type="ECO:0000256" key="7">
    <source>
        <dbReference type="ARBA" id="ARBA00029321"/>
    </source>
</evidence>
<comment type="similarity">
    <text evidence="2 8 9">Belongs to the GPI family.</text>
</comment>
<evidence type="ECO:0000256" key="3">
    <source>
        <dbReference type="ARBA" id="ARBA00022432"/>
    </source>
</evidence>
<dbReference type="CDD" id="cd05016">
    <property type="entry name" value="SIS_PGI_2"/>
    <property type="match status" value="1"/>
</dbReference>
<dbReference type="Gene3D" id="3.40.50.10490">
    <property type="entry name" value="Glucose-6-phosphate isomerase like protein, domain 1"/>
    <property type="match status" value="2"/>
</dbReference>
<comment type="pathway">
    <text evidence="1 8 9">Carbohydrate degradation; glycolysis; D-glyceraldehyde 3-phosphate and glycerone phosphate from D-glucose: step 2/4.</text>
</comment>
<dbReference type="GO" id="GO:0048029">
    <property type="term" value="F:monosaccharide binding"/>
    <property type="evidence" value="ECO:0007669"/>
    <property type="project" value="TreeGrafter"/>
</dbReference>
<comment type="function">
    <text evidence="8">Catalyzes the reversible isomerization of glucose-6-phosphate to fructose-6-phosphate.</text>
</comment>
<dbReference type="InterPro" id="IPR018189">
    <property type="entry name" value="Phosphoglucose_isomerase_CS"/>
</dbReference>
<protein>
    <recommendedName>
        <fullName evidence="8">Glucose-6-phosphate isomerase</fullName>
        <shortName evidence="8">GPI</shortName>
        <ecNumber evidence="8">5.3.1.9</ecNumber>
    </recommendedName>
    <alternativeName>
        <fullName evidence="8">Phosphoglucose isomerase</fullName>
        <shortName evidence="8">PGI</shortName>
    </alternativeName>
    <alternativeName>
        <fullName evidence="8">Phosphohexose isomerase</fullName>
        <shortName evidence="8">PHI</shortName>
    </alternativeName>
</protein>
<feature type="active site" evidence="8">
    <location>
        <position position="412"/>
    </location>
</feature>
<dbReference type="GO" id="GO:0006094">
    <property type="term" value="P:gluconeogenesis"/>
    <property type="evidence" value="ECO:0007669"/>
    <property type="project" value="UniProtKB-UniRule"/>
</dbReference>
<dbReference type="GO" id="GO:0004347">
    <property type="term" value="F:glucose-6-phosphate isomerase activity"/>
    <property type="evidence" value="ECO:0007669"/>
    <property type="project" value="UniProtKB-UniRule"/>
</dbReference>
<comment type="caution">
    <text evidence="8">Lacks conserved residue(s) required for the propagation of feature annotation.</text>
</comment>
<dbReference type="AlphaFoldDB" id="A0A9D1LP77"/>
<dbReference type="GO" id="GO:0006096">
    <property type="term" value="P:glycolytic process"/>
    <property type="evidence" value="ECO:0007669"/>
    <property type="project" value="UniProtKB-UniRule"/>
</dbReference>
<dbReference type="PROSITE" id="PS00174">
    <property type="entry name" value="P_GLUCOSE_ISOMERASE_2"/>
    <property type="match status" value="1"/>
</dbReference>
<keyword evidence="3 8" id="KW-0312">Gluconeogenesis</keyword>